<keyword evidence="1" id="KW-1133">Transmembrane helix</keyword>
<evidence type="ECO:0000313" key="4">
    <source>
        <dbReference type="Proteomes" id="UP000236151"/>
    </source>
</evidence>
<reference evidence="3 4" key="1">
    <citation type="submission" date="2017-06" db="EMBL/GenBank/DDBJ databases">
        <title>Investigating the central metabolism of Clostridium thermosuccinogenes.</title>
        <authorList>
            <person name="Koendjbiharie J.G."/>
            <person name="van Kranenburg R."/>
        </authorList>
    </citation>
    <scope>NUCLEOTIDE SEQUENCE [LARGE SCALE GENOMIC DNA]</scope>
    <source>
        <strain evidence="3 4">DSM 5806</strain>
    </source>
</reference>
<dbReference type="Pfam" id="PF14285">
    <property type="entry name" value="DUF4367"/>
    <property type="match status" value="1"/>
</dbReference>
<dbReference type="KEGG" id="cthd:CDO33_12170"/>
<name>A0A2K2FD66_9CLOT</name>
<gene>
    <name evidence="3" type="ORF">CDQ84_14620</name>
</gene>
<comment type="caution">
    <text evidence="3">The sequence shown here is derived from an EMBL/GenBank/DDBJ whole genome shotgun (WGS) entry which is preliminary data.</text>
</comment>
<keyword evidence="4" id="KW-1185">Reference proteome</keyword>
<sequence>MNDLSMQKEKVMEKMKEAMLEYAGACNAENIIKEMRVDDKFEEQVPFPQELDKRIKKLITQYERKKYIKKSWKTALKLFSKVSAVFFVVFISFTVLLTNVQAVRVKFFNFLIQIEKEFTSIDLKDRKEDNYTRDVSDLPMEWENVYIPEFIPEGYQISKVESLVNTKIIHYSNEENQIIIFTQYQDENTNLRIDTENAKFDKVDINGFEGLLVEKNGMFTVAWHYNDSAFSLMSNADKGILIKMAESIKLRK</sequence>
<evidence type="ECO:0000256" key="1">
    <source>
        <dbReference type="SAM" id="Phobius"/>
    </source>
</evidence>
<dbReference type="Proteomes" id="UP000236151">
    <property type="component" value="Unassembled WGS sequence"/>
</dbReference>
<dbReference type="EMBL" id="NIOJ01000045">
    <property type="protein sequence ID" value="PNT96719.1"/>
    <property type="molecule type" value="Genomic_DNA"/>
</dbReference>
<feature type="transmembrane region" description="Helical" evidence="1">
    <location>
        <begin position="78"/>
        <end position="97"/>
    </location>
</feature>
<keyword evidence="1" id="KW-0472">Membrane</keyword>
<evidence type="ECO:0000313" key="3">
    <source>
        <dbReference type="EMBL" id="PNT96719.1"/>
    </source>
</evidence>
<proteinExistence type="predicted"/>
<dbReference type="InterPro" id="IPR025377">
    <property type="entry name" value="DUF4367"/>
</dbReference>
<organism evidence="3 4">
    <name type="scientific">Clostridium thermosuccinogenes</name>
    <dbReference type="NCBI Taxonomy" id="84032"/>
    <lineage>
        <taxon>Bacteria</taxon>
        <taxon>Bacillati</taxon>
        <taxon>Bacillota</taxon>
        <taxon>Clostridia</taxon>
        <taxon>Eubacteriales</taxon>
        <taxon>Clostridiaceae</taxon>
        <taxon>Clostridium</taxon>
    </lineage>
</organism>
<keyword evidence="1" id="KW-0812">Transmembrane</keyword>
<evidence type="ECO:0000259" key="2">
    <source>
        <dbReference type="Pfam" id="PF14285"/>
    </source>
</evidence>
<dbReference type="AlphaFoldDB" id="A0A2K2FD66"/>
<dbReference type="RefSeq" id="WP_103082475.1">
    <property type="nucleotide sequence ID" value="NZ_CP021850.1"/>
</dbReference>
<accession>A0A2K2FD66</accession>
<protein>
    <recommendedName>
        <fullName evidence="2">DUF4367 domain-containing protein</fullName>
    </recommendedName>
</protein>
<dbReference type="OrthoDB" id="2612814at2"/>
<feature type="domain" description="DUF4367" evidence="2">
    <location>
        <begin position="146"/>
        <end position="248"/>
    </location>
</feature>